<feature type="signal peptide" evidence="2">
    <location>
        <begin position="1"/>
        <end position="21"/>
    </location>
</feature>
<dbReference type="AlphaFoldDB" id="A0AAU2A0Q8"/>
<organism evidence="3">
    <name type="scientific">Streptomyces sp. NBC_00093</name>
    <dbReference type="NCBI Taxonomy" id="2975649"/>
    <lineage>
        <taxon>Bacteria</taxon>
        <taxon>Bacillati</taxon>
        <taxon>Actinomycetota</taxon>
        <taxon>Actinomycetes</taxon>
        <taxon>Kitasatosporales</taxon>
        <taxon>Streptomycetaceae</taxon>
        <taxon>Streptomyces</taxon>
    </lineage>
</organism>
<dbReference type="PROSITE" id="PS51257">
    <property type="entry name" value="PROKAR_LIPOPROTEIN"/>
    <property type="match status" value="1"/>
</dbReference>
<evidence type="ECO:0000256" key="1">
    <source>
        <dbReference type="SAM" id="MobiDB-lite"/>
    </source>
</evidence>
<feature type="region of interest" description="Disordered" evidence="1">
    <location>
        <begin position="23"/>
        <end position="49"/>
    </location>
</feature>
<evidence type="ECO:0000313" key="3">
    <source>
        <dbReference type="EMBL" id="WTT17326.1"/>
    </source>
</evidence>
<feature type="compositionally biased region" description="Basic and acidic residues" evidence="1">
    <location>
        <begin position="25"/>
        <end position="35"/>
    </location>
</feature>
<dbReference type="EMBL" id="CP108222">
    <property type="protein sequence ID" value="WTT17326.1"/>
    <property type="molecule type" value="Genomic_DNA"/>
</dbReference>
<name>A0AAU2A0Q8_9ACTN</name>
<reference evidence="3" key="1">
    <citation type="submission" date="2022-10" db="EMBL/GenBank/DDBJ databases">
        <title>The complete genomes of actinobacterial strains from the NBC collection.</title>
        <authorList>
            <person name="Joergensen T.S."/>
            <person name="Alvarez Arevalo M."/>
            <person name="Sterndorff E.B."/>
            <person name="Faurdal D."/>
            <person name="Vuksanovic O."/>
            <person name="Mourched A.-S."/>
            <person name="Charusanti P."/>
            <person name="Shaw S."/>
            <person name="Blin K."/>
            <person name="Weber T."/>
        </authorList>
    </citation>
    <scope>NUCLEOTIDE SEQUENCE</scope>
    <source>
        <strain evidence="3">NBC_00093</strain>
    </source>
</reference>
<sequence>MKRTALPLSLLCLAAALTACSGDGEDGKETADKPKASAPASQTKQAGPAERVAQLLVTKAEAGGFSISEPAANDALAKSQSELTSNKTDCAPLAYALNELPIGTPEASLVRVTNSDKGMLTYITLATYATGKAEAAMKGLTAAADACGGGFTAKSSAGTTAYDSVTVETAPAGGDESLATAATFTYRGATQTLRTQTFRFGDTIANYFTLNTTAFVQGGLGNGVIPTALVKAQNAKLG</sequence>
<evidence type="ECO:0000256" key="2">
    <source>
        <dbReference type="SAM" id="SignalP"/>
    </source>
</evidence>
<proteinExistence type="predicted"/>
<accession>A0AAU2A0Q8</accession>
<keyword evidence="2" id="KW-0732">Signal</keyword>
<protein>
    <recommendedName>
        <fullName evidence="4">Lipoprotein</fullName>
    </recommendedName>
</protein>
<gene>
    <name evidence="3" type="ORF">OHA22_18185</name>
</gene>
<evidence type="ECO:0008006" key="4">
    <source>
        <dbReference type="Google" id="ProtNLM"/>
    </source>
</evidence>
<feature type="chain" id="PRO_5043390179" description="Lipoprotein" evidence="2">
    <location>
        <begin position="22"/>
        <end position="238"/>
    </location>
</feature>